<proteinExistence type="predicted"/>
<evidence type="ECO:0000313" key="2">
    <source>
        <dbReference type="Proteomes" id="UP000305948"/>
    </source>
</evidence>
<sequence>MNFSPIIGFDKTDLEYQSEYNLRYLNSQLSALHQNARKAIGRLGGQLKVDEVARGHVALGEYYYLTGNSTTTEDATCYFRFDTPEIVDFITPTKLRLRLRVNQDSYYNPEYKLLRSGRNVTPDFVHVEFEINFESRQAGYVPSELGIHTINVIILDLSGPVIISPLNEPLRFYFSQYLRYLQDEGHNMLYTLQHFKKTSPFSPRTPSVRAPTPLPEFDVRPFNQRLRLAWFKATLTALNTSRPYGKPTSESICLSEWSIEEYDTRLDVKFGIPELYISGNDVFLRMAITEGTLFTKRGLAWSMIDRIDGTFTLKVNVRNPSKIELYFAYEDLHARLVTVFDAILHHRRDRIISFLEKYAILCNDVILKAMAGIEDVTPSFDSEVFGGIISKDAQRLGLLNTPHVHSFDYVQVVDRYSLVQQFQALQQADVRGTYSWTHRLADGRTFQAHFGPIRVRLLSDNKALVWICPKELSGSSLASSFVFKDLAFAFEVPVKTSDEEAWSKIAPLSAFRFHVPDTILHHLCLDFEHAESVIDLSNLGELLTFANDNDLQTVGGLLQNMWSSFSKQLVENGQHVLATTPVAKPGTSPADYILTGVKGFTYAKLDVTRYNFDKVPASAEPALIIVGMCGFRPFPIDPVKVLYDLTFENANKNALFVSRKTFLEEHILRLFDSINDKLSKIAFPTAGGNLWNQALTAFVESPEGRSLQFKIEGNNLFAEWTLRKQEKITETYDISCEIINKLYIEIGRPNIQMSGTLSIKSIPKDGISGSMETRATWSPSLTFVMENGVLSVRLDGSLPKVYSSNDSRTRALGEDLKSKVISSVSLADLEEEFRTEFCTVWQACIPRLGNFTLGNPVMNTNGDVVFESYYSTIPAEKIASAYPSSARLSPILINGGHKRVGTNGSIRSAV</sequence>
<gene>
    <name evidence="1" type="ORF">OE88DRAFT_1662283</name>
</gene>
<dbReference type="EMBL" id="ML213515">
    <property type="protein sequence ID" value="TFK49687.1"/>
    <property type="molecule type" value="Genomic_DNA"/>
</dbReference>
<protein>
    <submittedName>
        <fullName evidence="1">Uncharacterized protein</fullName>
    </submittedName>
</protein>
<dbReference type="AlphaFoldDB" id="A0A5C3MXD6"/>
<organism evidence="1 2">
    <name type="scientific">Heliocybe sulcata</name>
    <dbReference type="NCBI Taxonomy" id="5364"/>
    <lineage>
        <taxon>Eukaryota</taxon>
        <taxon>Fungi</taxon>
        <taxon>Dikarya</taxon>
        <taxon>Basidiomycota</taxon>
        <taxon>Agaricomycotina</taxon>
        <taxon>Agaricomycetes</taxon>
        <taxon>Gloeophyllales</taxon>
        <taxon>Gloeophyllaceae</taxon>
        <taxon>Heliocybe</taxon>
    </lineage>
</organism>
<keyword evidence="2" id="KW-1185">Reference proteome</keyword>
<evidence type="ECO:0000313" key="1">
    <source>
        <dbReference type="EMBL" id="TFK49687.1"/>
    </source>
</evidence>
<dbReference type="OrthoDB" id="5429442at2759"/>
<reference evidence="1 2" key="1">
    <citation type="journal article" date="2019" name="Nat. Ecol. Evol.">
        <title>Megaphylogeny resolves global patterns of mushroom evolution.</title>
        <authorList>
            <person name="Varga T."/>
            <person name="Krizsan K."/>
            <person name="Foldi C."/>
            <person name="Dima B."/>
            <person name="Sanchez-Garcia M."/>
            <person name="Sanchez-Ramirez S."/>
            <person name="Szollosi G.J."/>
            <person name="Szarkandi J.G."/>
            <person name="Papp V."/>
            <person name="Albert L."/>
            <person name="Andreopoulos W."/>
            <person name="Angelini C."/>
            <person name="Antonin V."/>
            <person name="Barry K.W."/>
            <person name="Bougher N.L."/>
            <person name="Buchanan P."/>
            <person name="Buyck B."/>
            <person name="Bense V."/>
            <person name="Catcheside P."/>
            <person name="Chovatia M."/>
            <person name="Cooper J."/>
            <person name="Damon W."/>
            <person name="Desjardin D."/>
            <person name="Finy P."/>
            <person name="Geml J."/>
            <person name="Haridas S."/>
            <person name="Hughes K."/>
            <person name="Justo A."/>
            <person name="Karasinski D."/>
            <person name="Kautmanova I."/>
            <person name="Kiss B."/>
            <person name="Kocsube S."/>
            <person name="Kotiranta H."/>
            <person name="LaButti K.M."/>
            <person name="Lechner B.E."/>
            <person name="Liimatainen K."/>
            <person name="Lipzen A."/>
            <person name="Lukacs Z."/>
            <person name="Mihaltcheva S."/>
            <person name="Morgado L.N."/>
            <person name="Niskanen T."/>
            <person name="Noordeloos M.E."/>
            <person name="Ohm R.A."/>
            <person name="Ortiz-Santana B."/>
            <person name="Ovrebo C."/>
            <person name="Racz N."/>
            <person name="Riley R."/>
            <person name="Savchenko A."/>
            <person name="Shiryaev A."/>
            <person name="Soop K."/>
            <person name="Spirin V."/>
            <person name="Szebenyi C."/>
            <person name="Tomsovsky M."/>
            <person name="Tulloss R.E."/>
            <person name="Uehling J."/>
            <person name="Grigoriev I.V."/>
            <person name="Vagvolgyi C."/>
            <person name="Papp T."/>
            <person name="Martin F.M."/>
            <person name="Miettinen O."/>
            <person name="Hibbett D.S."/>
            <person name="Nagy L.G."/>
        </authorList>
    </citation>
    <scope>NUCLEOTIDE SEQUENCE [LARGE SCALE GENOMIC DNA]</scope>
    <source>
        <strain evidence="1 2">OMC1185</strain>
    </source>
</reference>
<accession>A0A5C3MXD6</accession>
<dbReference type="Proteomes" id="UP000305948">
    <property type="component" value="Unassembled WGS sequence"/>
</dbReference>
<dbReference type="STRING" id="5364.A0A5C3MXD6"/>
<name>A0A5C3MXD6_9AGAM</name>